<dbReference type="GO" id="GO:0004521">
    <property type="term" value="F:RNA endonuclease activity"/>
    <property type="evidence" value="ECO:0007669"/>
    <property type="project" value="InterPro"/>
</dbReference>
<proteinExistence type="predicted"/>
<reference evidence="9 10" key="1">
    <citation type="journal article" date="2016" name="Nat. Commun.">
        <title>Thousands of microbial genomes shed light on interconnected biogeochemical processes in an aquifer system.</title>
        <authorList>
            <person name="Anantharaman K."/>
            <person name="Brown C.T."/>
            <person name="Hug L.A."/>
            <person name="Sharon I."/>
            <person name="Castelle C.J."/>
            <person name="Probst A.J."/>
            <person name="Thomas B.C."/>
            <person name="Singh A."/>
            <person name="Wilkins M.J."/>
            <person name="Karaoz U."/>
            <person name="Brodie E.L."/>
            <person name="Williams K.H."/>
            <person name="Hubbard S.S."/>
            <person name="Banfield J.F."/>
        </authorList>
    </citation>
    <scope>NUCLEOTIDE SEQUENCE [LARGE SCALE GENOMIC DNA]</scope>
</reference>
<keyword evidence="7" id="KW-0812">Transmembrane</keyword>
<organism evidence="9 10">
    <name type="scientific">Candidatus Giovannonibacteria bacterium RIFCSPHIGHO2_02_43_13</name>
    <dbReference type="NCBI Taxonomy" id="1798330"/>
    <lineage>
        <taxon>Bacteria</taxon>
        <taxon>Candidatus Giovannoniibacteriota</taxon>
    </lineage>
</organism>
<keyword evidence="2" id="KW-0479">Metal-binding</keyword>
<evidence type="ECO:0000256" key="6">
    <source>
        <dbReference type="ARBA" id="ARBA00023118"/>
    </source>
</evidence>
<evidence type="ECO:0000256" key="2">
    <source>
        <dbReference type="ARBA" id="ARBA00022723"/>
    </source>
</evidence>
<comment type="caution">
    <text evidence="9">The sequence shown here is derived from an EMBL/GenBank/DDBJ whole genome shotgun (WGS) entry which is preliminary data.</text>
</comment>
<evidence type="ECO:0000256" key="5">
    <source>
        <dbReference type="ARBA" id="ARBA00022842"/>
    </source>
</evidence>
<keyword evidence="1" id="KW-0540">Nuclease</keyword>
<dbReference type="Pfam" id="PF20803">
    <property type="entry name" value="PaaX_M"/>
    <property type="match status" value="1"/>
</dbReference>
<keyword evidence="7" id="KW-0472">Membrane</keyword>
<evidence type="ECO:0000259" key="8">
    <source>
        <dbReference type="Pfam" id="PF20803"/>
    </source>
</evidence>
<feature type="transmembrane region" description="Helical" evidence="7">
    <location>
        <begin position="31"/>
        <end position="51"/>
    </location>
</feature>
<dbReference type="PANTHER" id="PTHR30319">
    <property type="entry name" value="PHENYLACETIC ACID REGULATOR-RELATED TRANSCRIPTIONAL REPRESSOR"/>
    <property type="match status" value="1"/>
</dbReference>
<keyword evidence="3 9" id="KW-0255">Endonuclease</keyword>
<evidence type="ECO:0000313" key="10">
    <source>
        <dbReference type="Proteomes" id="UP000178425"/>
    </source>
</evidence>
<dbReference type="NCBIfam" id="TIGR01573">
    <property type="entry name" value="cas2"/>
    <property type="match status" value="1"/>
</dbReference>
<dbReference type="GO" id="GO:0006351">
    <property type="term" value="P:DNA-templated transcription"/>
    <property type="evidence" value="ECO:0007669"/>
    <property type="project" value="TreeGrafter"/>
</dbReference>
<keyword evidence="4" id="KW-0378">Hydrolase</keyword>
<dbReference type="AlphaFoldDB" id="A0A1F5WPS8"/>
<dbReference type="InterPro" id="IPR021127">
    <property type="entry name" value="CRISPR_associated_Cas2"/>
</dbReference>
<evidence type="ECO:0000256" key="3">
    <source>
        <dbReference type="ARBA" id="ARBA00022759"/>
    </source>
</evidence>
<keyword evidence="5" id="KW-0460">Magnesium</keyword>
<protein>
    <submittedName>
        <fullName evidence="9">CRISPR-associated endonuclease Cas2</fullName>
    </submittedName>
</protein>
<evidence type="ECO:0000256" key="1">
    <source>
        <dbReference type="ARBA" id="ARBA00022722"/>
    </source>
</evidence>
<dbReference type="Proteomes" id="UP000178425">
    <property type="component" value="Unassembled WGS sequence"/>
</dbReference>
<dbReference type="SUPFAM" id="SSF143430">
    <property type="entry name" value="TTP0101/SSO1404-like"/>
    <property type="match status" value="1"/>
</dbReference>
<keyword evidence="6" id="KW-0051">Antiviral defense</keyword>
<name>A0A1F5WPS8_9BACT</name>
<keyword evidence="7" id="KW-1133">Transmembrane helix</keyword>
<sequence length="209" mass="24643">MSLKQKYKLHKGKFAEIDIPQSGRWELSKKVLAAIGTGAVLLTLLVAPGTVKLLKLFDMERADFREKQKKKERIMRAIKRLKKNRLVAMYEKNGELFIELTISGKKRLLNYQLENLVLQKPSKWDGKWRIVIFDIPEKHKKAREALRHNLHRLGFYPLQRSVFAYPYSCKDEIDFVSEFFAVGNFVNYFEANYFDDDSKLKLHFQDLLD</sequence>
<evidence type="ECO:0000256" key="7">
    <source>
        <dbReference type="SAM" id="Phobius"/>
    </source>
</evidence>
<evidence type="ECO:0000313" key="9">
    <source>
        <dbReference type="EMBL" id="OGF77683.1"/>
    </source>
</evidence>
<dbReference type="InterPro" id="IPR048846">
    <property type="entry name" value="PaaX-like_central"/>
</dbReference>
<accession>A0A1F5WPS8</accession>
<feature type="domain" description="Transcriptional repressor PaaX-like central Cas2-like" evidence="8">
    <location>
        <begin position="122"/>
        <end position="197"/>
    </location>
</feature>
<gene>
    <name evidence="9" type="ORF">A2W54_02860</name>
</gene>
<dbReference type="PANTHER" id="PTHR30319:SF1">
    <property type="entry name" value="TRANSCRIPTIONAL REPRESSOR PAAX"/>
    <property type="match status" value="1"/>
</dbReference>
<evidence type="ECO:0000256" key="4">
    <source>
        <dbReference type="ARBA" id="ARBA00022801"/>
    </source>
</evidence>
<dbReference type="GO" id="GO:0043571">
    <property type="term" value="P:maintenance of CRISPR repeat elements"/>
    <property type="evidence" value="ECO:0007669"/>
    <property type="project" value="InterPro"/>
</dbReference>
<dbReference type="Gene3D" id="3.30.70.2650">
    <property type="match status" value="1"/>
</dbReference>
<dbReference type="EMBL" id="MFHI01000037">
    <property type="protein sequence ID" value="OGF77683.1"/>
    <property type="molecule type" value="Genomic_DNA"/>
</dbReference>